<dbReference type="PROSITE" id="PS50943">
    <property type="entry name" value="HTH_CROC1"/>
    <property type="match status" value="1"/>
</dbReference>
<dbReference type="RefSeq" id="WP_377543991.1">
    <property type="nucleotide sequence ID" value="NZ_JBHSBN010000005.1"/>
</dbReference>
<protein>
    <submittedName>
        <fullName evidence="2">Helix-turn-helix domain-containing protein</fullName>
    </submittedName>
</protein>
<sequence>MPSRSRPTIAVRGLAGELKALRQALGLSVRGVADRLGWPPSKLSRIETGRQGIRIEDVAALLVVYEVVGDERERLLAMSERSEPGWWEVLPGLPVESRTLIQLEAEATGVFNFEPLLVPGLLQTADYTRAVMQACGVNDEDAQSRVRARLGRQAILAREEPPELRVIIDEGALRRVLGGPWVMARQLRHLLDAADRPTVTVQVIPLAVGGYTGLDGPFAILDFRRNQSIVHLEHKISGLFLEEPEQVSYFRQEIDKLDAVASSPTESVKLIAQIVRTFDRE</sequence>
<dbReference type="Proteomes" id="UP001595868">
    <property type="component" value="Unassembled WGS sequence"/>
</dbReference>
<dbReference type="Gene3D" id="1.10.260.40">
    <property type="entry name" value="lambda repressor-like DNA-binding domains"/>
    <property type="match status" value="1"/>
</dbReference>
<evidence type="ECO:0000259" key="1">
    <source>
        <dbReference type="PROSITE" id="PS50943"/>
    </source>
</evidence>
<comment type="caution">
    <text evidence="2">The sequence shown here is derived from an EMBL/GenBank/DDBJ whole genome shotgun (WGS) entry which is preliminary data.</text>
</comment>
<evidence type="ECO:0000313" key="3">
    <source>
        <dbReference type="Proteomes" id="UP001595868"/>
    </source>
</evidence>
<keyword evidence="3" id="KW-1185">Reference proteome</keyword>
<gene>
    <name evidence="2" type="ORF">ACFOX0_10240</name>
</gene>
<dbReference type="Pfam" id="PF19054">
    <property type="entry name" value="DUF5753"/>
    <property type="match status" value="1"/>
</dbReference>
<name>A0ABV8KJP1_9ACTN</name>
<organism evidence="2 3">
    <name type="scientific">Micromonospora zhanjiangensis</name>
    <dbReference type="NCBI Taxonomy" id="1522057"/>
    <lineage>
        <taxon>Bacteria</taxon>
        <taxon>Bacillati</taxon>
        <taxon>Actinomycetota</taxon>
        <taxon>Actinomycetes</taxon>
        <taxon>Micromonosporales</taxon>
        <taxon>Micromonosporaceae</taxon>
        <taxon>Micromonospora</taxon>
    </lineage>
</organism>
<dbReference type="EMBL" id="JBHSBN010000005">
    <property type="protein sequence ID" value="MFC4106313.1"/>
    <property type="molecule type" value="Genomic_DNA"/>
</dbReference>
<dbReference type="InterPro" id="IPR043917">
    <property type="entry name" value="DUF5753"/>
</dbReference>
<dbReference type="InterPro" id="IPR010982">
    <property type="entry name" value="Lambda_DNA-bd_dom_sf"/>
</dbReference>
<feature type="domain" description="HTH cro/C1-type" evidence="1">
    <location>
        <begin position="18"/>
        <end position="75"/>
    </location>
</feature>
<reference evidence="3" key="1">
    <citation type="journal article" date="2019" name="Int. J. Syst. Evol. Microbiol.">
        <title>The Global Catalogue of Microorganisms (GCM) 10K type strain sequencing project: providing services to taxonomists for standard genome sequencing and annotation.</title>
        <authorList>
            <consortium name="The Broad Institute Genomics Platform"/>
            <consortium name="The Broad Institute Genome Sequencing Center for Infectious Disease"/>
            <person name="Wu L."/>
            <person name="Ma J."/>
        </authorList>
    </citation>
    <scope>NUCLEOTIDE SEQUENCE [LARGE SCALE GENOMIC DNA]</scope>
    <source>
        <strain evidence="3">2902at01</strain>
    </source>
</reference>
<dbReference type="SMART" id="SM00530">
    <property type="entry name" value="HTH_XRE"/>
    <property type="match status" value="1"/>
</dbReference>
<accession>A0ABV8KJP1</accession>
<dbReference type="Pfam" id="PF13560">
    <property type="entry name" value="HTH_31"/>
    <property type="match status" value="1"/>
</dbReference>
<dbReference type="SUPFAM" id="SSF47413">
    <property type="entry name" value="lambda repressor-like DNA-binding domains"/>
    <property type="match status" value="1"/>
</dbReference>
<dbReference type="InterPro" id="IPR001387">
    <property type="entry name" value="Cro/C1-type_HTH"/>
</dbReference>
<dbReference type="CDD" id="cd00093">
    <property type="entry name" value="HTH_XRE"/>
    <property type="match status" value="1"/>
</dbReference>
<proteinExistence type="predicted"/>
<evidence type="ECO:0000313" key="2">
    <source>
        <dbReference type="EMBL" id="MFC4106313.1"/>
    </source>
</evidence>